<dbReference type="Proteomes" id="UP000828390">
    <property type="component" value="Unassembled WGS sequence"/>
</dbReference>
<keyword evidence="2" id="KW-1185">Reference proteome</keyword>
<dbReference type="AlphaFoldDB" id="A0A9D3YM64"/>
<proteinExistence type="predicted"/>
<gene>
    <name evidence="1" type="ORF">DPMN_078392</name>
</gene>
<dbReference type="EMBL" id="JAIWYP010000015">
    <property type="protein sequence ID" value="KAH3703357.1"/>
    <property type="molecule type" value="Genomic_DNA"/>
</dbReference>
<name>A0A9D3YM64_DREPO</name>
<evidence type="ECO:0000313" key="1">
    <source>
        <dbReference type="EMBL" id="KAH3703357.1"/>
    </source>
</evidence>
<evidence type="ECO:0000313" key="2">
    <source>
        <dbReference type="Proteomes" id="UP000828390"/>
    </source>
</evidence>
<reference evidence="1" key="2">
    <citation type="submission" date="2020-11" db="EMBL/GenBank/DDBJ databases">
        <authorList>
            <person name="McCartney M.A."/>
            <person name="Auch B."/>
            <person name="Kono T."/>
            <person name="Mallez S."/>
            <person name="Becker A."/>
            <person name="Gohl D.M."/>
            <person name="Silverstein K.A.T."/>
            <person name="Koren S."/>
            <person name="Bechman K.B."/>
            <person name="Herman A."/>
            <person name="Abrahante J.E."/>
            <person name="Garbe J."/>
        </authorList>
    </citation>
    <scope>NUCLEOTIDE SEQUENCE</scope>
    <source>
        <strain evidence="1">Duluth1</strain>
        <tissue evidence="1">Whole animal</tissue>
    </source>
</reference>
<protein>
    <submittedName>
        <fullName evidence="1">Uncharacterized protein</fullName>
    </submittedName>
</protein>
<comment type="caution">
    <text evidence="1">The sequence shown here is derived from an EMBL/GenBank/DDBJ whole genome shotgun (WGS) entry which is preliminary data.</text>
</comment>
<organism evidence="1 2">
    <name type="scientific">Dreissena polymorpha</name>
    <name type="common">Zebra mussel</name>
    <name type="synonym">Mytilus polymorpha</name>
    <dbReference type="NCBI Taxonomy" id="45954"/>
    <lineage>
        <taxon>Eukaryota</taxon>
        <taxon>Metazoa</taxon>
        <taxon>Spiralia</taxon>
        <taxon>Lophotrochozoa</taxon>
        <taxon>Mollusca</taxon>
        <taxon>Bivalvia</taxon>
        <taxon>Autobranchia</taxon>
        <taxon>Heteroconchia</taxon>
        <taxon>Euheterodonta</taxon>
        <taxon>Imparidentia</taxon>
        <taxon>Neoheterodontei</taxon>
        <taxon>Myida</taxon>
        <taxon>Dreissenoidea</taxon>
        <taxon>Dreissenidae</taxon>
        <taxon>Dreissena</taxon>
    </lineage>
</organism>
<sequence>MSPFKIIQNFDNIALHGLLDIVNASCCRKEARMTPVLKKGNNNPWCYNIMQWYM</sequence>
<reference evidence="1" key="1">
    <citation type="journal article" date="2019" name="bioRxiv">
        <title>The Genome of the Zebra Mussel, Dreissena polymorpha: A Resource for Invasive Species Research.</title>
        <authorList>
            <person name="McCartney M.A."/>
            <person name="Auch B."/>
            <person name="Kono T."/>
            <person name="Mallez S."/>
            <person name="Zhang Y."/>
            <person name="Obille A."/>
            <person name="Becker A."/>
            <person name="Abrahante J.E."/>
            <person name="Garbe J."/>
            <person name="Badalamenti J.P."/>
            <person name="Herman A."/>
            <person name="Mangelson H."/>
            <person name="Liachko I."/>
            <person name="Sullivan S."/>
            <person name="Sone E.D."/>
            <person name="Koren S."/>
            <person name="Silverstein K.A.T."/>
            <person name="Beckman K.B."/>
            <person name="Gohl D.M."/>
        </authorList>
    </citation>
    <scope>NUCLEOTIDE SEQUENCE</scope>
    <source>
        <strain evidence="1">Duluth1</strain>
        <tissue evidence="1">Whole animal</tissue>
    </source>
</reference>
<accession>A0A9D3YM64</accession>